<evidence type="ECO:0000313" key="4">
    <source>
        <dbReference type="EMBL" id="GMN21107.1"/>
    </source>
</evidence>
<accession>A0AA87YSS7</accession>
<dbReference type="EMBL" id="BTGU01006536">
    <property type="protein sequence ID" value="GMN21087.1"/>
    <property type="molecule type" value="Genomic_DNA"/>
</dbReference>
<organism evidence="4 5">
    <name type="scientific">Ficus carica</name>
    <name type="common">Common fig</name>
    <dbReference type="NCBI Taxonomy" id="3494"/>
    <lineage>
        <taxon>Eukaryota</taxon>
        <taxon>Viridiplantae</taxon>
        <taxon>Streptophyta</taxon>
        <taxon>Embryophyta</taxon>
        <taxon>Tracheophyta</taxon>
        <taxon>Spermatophyta</taxon>
        <taxon>Magnoliopsida</taxon>
        <taxon>eudicotyledons</taxon>
        <taxon>Gunneridae</taxon>
        <taxon>Pentapetalae</taxon>
        <taxon>rosids</taxon>
        <taxon>fabids</taxon>
        <taxon>Rosales</taxon>
        <taxon>Moraceae</taxon>
        <taxon>Ficeae</taxon>
        <taxon>Ficus</taxon>
    </lineage>
</organism>
<dbReference type="EMBL" id="BTGU01006539">
    <property type="protein sequence ID" value="GMN21107.1"/>
    <property type="molecule type" value="Genomic_DNA"/>
</dbReference>
<proteinExistence type="predicted"/>
<evidence type="ECO:0000313" key="3">
    <source>
        <dbReference type="EMBL" id="GMN21098.1"/>
    </source>
</evidence>
<protein>
    <submittedName>
        <fullName evidence="4">Uncharacterized protein</fullName>
    </submittedName>
</protein>
<dbReference type="AlphaFoldDB" id="A0AA87YSS7"/>
<evidence type="ECO:0000313" key="2">
    <source>
        <dbReference type="EMBL" id="GMN21091.1"/>
    </source>
</evidence>
<gene>
    <name evidence="1" type="ORF">TIFTF001_048831</name>
    <name evidence="2" type="ORF">TIFTF001_048832</name>
    <name evidence="3" type="ORF">TIFTF001_048833</name>
    <name evidence="4" type="ORF">TIFTF001_048834</name>
</gene>
<keyword evidence="5" id="KW-1185">Reference proteome</keyword>
<reference evidence="4" key="1">
    <citation type="submission" date="2023-07" db="EMBL/GenBank/DDBJ databases">
        <title>draft genome sequence of fig (Ficus carica).</title>
        <authorList>
            <person name="Takahashi T."/>
            <person name="Nishimura K."/>
        </authorList>
    </citation>
    <scope>NUCLEOTIDE SEQUENCE</scope>
</reference>
<comment type="caution">
    <text evidence="4">The sequence shown here is derived from an EMBL/GenBank/DDBJ whole genome shotgun (WGS) entry which is preliminary data.</text>
</comment>
<evidence type="ECO:0000313" key="5">
    <source>
        <dbReference type="Proteomes" id="UP001187192"/>
    </source>
</evidence>
<dbReference type="Proteomes" id="UP001187192">
    <property type="component" value="Unassembled WGS sequence"/>
</dbReference>
<dbReference type="EMBL" id="BTGU01006537">
    <property type="protein sequence ID" value="GMN21091.1"/>
    <property type="molecule type" value="Genomic_DNA"/>
</dbReference>
<name>A0AA87YSS7_FICCA</name>
<sequence length="121" mass="13687">MPHLLPPHRDLILAVAATFTHLCRHHHLLARPWGHVFLAGVTISVMTFLPCRDLHLVGRHLVADRILQKFHCHRGKSRSPATSELCQRRDSKPTTPLQEMALLGAIRNLSSVNLDDFLLLL</sequence>
<dbReference type="EMBL" id="BTGU01006538">
    <property type="protein sequence ID" value="GMN21098.1"/>
    <property type="molecule type" value="Genomic_DNA"/>
</dbReference>
<evidence type="ECO:0000313" key="1">
    <source>
        <dbReference type="EMBL" id="GMN21087.1"/>
    </source>
</evidence>